<dbReference type="InterPro" id="IPR036477">
    <property type="entry name" value="Formyl_transf_N_sf"/>
</dbReference>
<evidence type="ECO:0000313" key="7">
    <source>
        <dbReference type="Proteomes" id="UP000186351"/>
    </source>
</evidence>
<protein>
    <recommendedName>
        <fullName evidence="2">phosphoribosylglycinamide formyltransferase 1</fullName>
        <ecNumber evidence="2">2.1.2.2</ecNumber>
    </recommendedName>
</protein>
<accession>A0A1Z2XG95</accession>
<dbReference type="GO" id="GO:0004644">
    <property type="term" value="F:phosphoribosylglycinamide formyltransferase activity"/>
    <property type="evidence" value="ECO:0007669"/>
    <property type="project" value="UniProtKB-EC"/>
</dbReference>
<dbReference type="AlphaFoldDB" id="A0A1B1SCC1"/>
<dbReference type="EMBL" id="CP015402">
    <property type="protein sequence ID" value="ANU64437.1"/>
    <property type="molecule type" value="Genomic_DNA"/>
</dbReference>
<comment type="pathway">
    <text evidence="1">Purine metabolism; IMP biosynthesis via de novo pathway; N(2)-formyl-N(1)-(5-phospho-D-ribosyl)glycinamide from N(1)-(5-phospho-D-ribosyl)glycinamide (10-formyl THF route): step 1/1.</text>
</comment>
<dbReference type="Gene3D" id="3.40.50.170">
    <property type="entry name" value="Formyl transferase, N-terminal domain"/>
    <property type="match status" value="1"/>
</dbReference>
<evidence type="ECO:0000256" key="4">
    <source>
        <dbReference type="ARBA" id="ARBA00022755"/>
    </source>
</evidence>
<evidence type="ECO:0000313" key="6">
    <source>
        <dbReference type="EMBL" id="ANU64437.1"/>
    </source>
</evidence>
<keyword evidence="7" id="KW-1185">Reference proteome</keyword>
<dbReference type="InterPro" id="IPR004607">
    <property type="entry name" value="GART"/>
</dbReference>
<dbReference type="KEGG" id="pary:A4V02_12380"/>
<dbReference type="PANTHER" id="PTHR43369">
    <property type="entry name" value="PHOSPHORIBOSYLGLYCINAMIDE FORMYLTRANSFERASE"/>
    <property type="match status" value="1"/>
</dbReference>
<evidence type="ECO:0000256" key="1">
    <source>
        <dbReference type="ARBA" id="ARBA00005054"/>
    </source>
</evidence>
<evidence type="ECO:0000256" key="3">
    <source>
        <dbReference type="ARBA" id="ARBA00022679"/>
    </source>
</evidence>
<dbReference type="STRING" id="1796646.A4V02_12380"/>
<dbReference type="PANTHER" id="PTHR43369:SF2">
    <property type="entry name" value="PHOSPHORIBOSYLGLYCINAMIDE FORMYLTRANSFERASE"/>
    <property type="match status" value="1"/>
</dbReference>
<sequence>MEKGYTTKRFAIFASGDGSNAENIVRYFRDNCCDAEVCLIVCNNRTAGVIGRAARLGIDVRVMSRDDINDSSRLLPLMEEHGIDVVVLAGFLLMVPEFLINRYRGRIINIHPSLLPRFGGRGMYGRYVHEAVIASGESRTGITIHHVSEKYDEGRIIFQASTEVAPDDTAEDVAAKVRILETLYFPRVLAETFL</sequence>
<gene>
    <name evidence="6" type="ORF">A4V02_12380</name>
</gene>
<dbReference type="SUPFAM" id="SSF53328">
    <property type="entry name" value="Formyltransferase"/>
    <property type="match status" value="1"/>
</dbReference>
<dbReference type="Proteomes" id="UP000186351">
    <property type="component" value="Chromosome"/>
</dbReference>
<name>A0A1B1SCC1_9BACT</name>
<keyword evidence="4" id="KW-0658">Purine biosynthesis</keyword>
<dbReference type="Pfam" id="PF00551">
    <property type="entry name" value="Formyl_trans_N"/>
    <property type="match status" value="1"/>
</dbReference>
<dbReference type="GO" id="GO:0005829">
    <property type="term" value="C:cytosol"/>
    <property type="evidence" value="ECO:0007669"/>
    <property type="project" value="TreeGrafter"/>
</dbReference>
<dbReference type="InterPro" id="IPR002376">
    <property type="entry name" value="Formyl_transf_N"/>
</dbReference>
<feature type="domain" description="Formyl transferase N-terminal" evidence="5">
    <location>
        <begin position="8"/>
        <end position="189"/>
    </location>
</feature>
<proteinExistence type="predicted"/>
<keyword evidence="3 6" id="KW-0808">Transferase</keyword>
<dbReference type="EC" id="2.1.2.2" evidence="2"/>
<dbReference type="OrthoDB" id="9806170at2"/>
<evidence type="ECO:0000256" key="2">
    <source>
        <dbReference type="ARBA" id="ARBA00012254"/>
    </source>
</evidence>
<dbReference type="CDD" id="cd08645">
    <property type="entry name" value="FMT_core_GART"/>
    <property type="match status" value="1"/>
</dbReference>
<accession>A0A1B1SCC1</accession>
<reference evidence="7" key="1">
    <citation type="submission" date="2016-04" db="EMBL/GenBank/DDBJ databases">
        <title>Complete Genome Sequences of Twelve Strains of a Stable Defined Moderately Diverse Mouse Microbiota 2 (sDMDMm2).</title>
        <authorList>
            <person name="Uchimura Y."/>
            <person name="Wyss M."/>
            <person name="Brugiroux S."/>
            <person name="Limenitakis J.P."/>
            <person name="Stecher B."/>
            <person name="McCoy K.D."/>
            <person name="Macpherson A.J."/>
        </authorList>
    </citation>
    <scope>NUCLEOTIDE SEQUENCE [LARGE SCALE GENOMIC DNA]</scope>
    <source>
        <strain evidence="7">YL27</strain>
    </source>
</reference>
<dbReference type="GeneID" id="65537671"/>
<organism evidence="6 7">
    <name type="scientific">Muribaculum intestinale</name>
    <dbReference type="NCBI Taxonomy" id="1796646"/>
    <lineage>
        <taxon>Bacteria</taxon>
        <taxon>Pseudomonadati</taxon>
        <taxon>Bacteroidota</taxon>
        <taxon>Bacteroidia</taxon>
        <taxon>Bacteroidales</taxon>
        <taxon>Muribaculaceae</taxon>
        <taxon>Muribaculum</taxon>
    </lineage>
</organism>
<dbReference type="RefSeq" id="WP_068961716.1">
    <property type="nucleotide sequence ID" value="NZ_CAJTAP010000021.1"/>
</dbReference>
<evidence type="ECO:0000259" key="5">
    <source>
        <dbReference type="Pfam" id="PF00551"/>
    </source>
</evidence>
<dbReference type="GO" id="GO:0006189">
    <property type="term" value="P:'de novo' IMP biosynthetic process"/>
    <property type="evidence" value="ECO:0007669"/>
    <property type="project" value="InterPro"/>
</dbReference>